<evidence type="ECO:0008006" key="7">
    <source>
        <dbReference type="Google" id="ProtNLM"/>
    </source>
</evidence>
<organism evidence="5 6">
    <name type="scientific">Haloactinomyces albus</name>
    <dbReference type="NCBI Taxonomy" id="1352928"/>
    <lineage>
        <taxon>Bacteria</taxon>
        <taxon>Bacillati</taxon>
        <taxon>Actinomycetota</taxon>
        <taxon>Actinomycetes</taxon>
        <taxon>Actinopolysporales</taxon>
        <taxon>Actinopolysporaceae</taxon>
        <taxon>Haloactinomyces</taxon>
    </lineage>
</organism>
<protein>
    <recommendedName>
        <fullName evidence="7">EspG family protein</fullName>
    </recommendedName>
</protein>
<gene>
    <name evidence="5" type="ORF">JOF55_001680</name>
</gene>
<reference evidence="5" key="1">
    <citation type="submission" date="2023-07" db="EMBL/GenBank/DDBJ databases">
        <title>Sequencing the genomes of 1000 actinobacteria strains.</title>
        <authorList>
            <person name="Klenk H.-P."/>
        </authorList>
    </citation>
    <scope>NUCLEOTIDE SEQUENCE</scope>
    <source>
        <strain evidence="5">DSM 45977</strain>
    </source>
</reference>
<dbReference type="EMBL" id="JAVDXW010000001">
    <property type="protein sequence ID" value="MDR7301499.1"/>
    <property type="molecule type" value="Genomic_DNA"/>
</dbReference>
<evidence type="ECO:0000313" key="5">
    <source>
        <dbReference type="EMBL" id="MDR7301499.1"/>
    </source>
</evidence>
<dbReference type="AlphaFoldDB" id="A0AAE3ZEF8"/>
<evidence type="ECO:0000256" key="4">
    <source>
        <dbReference type="ARBA" id="ARBA00023186"/>
    </source>
</evidence>
<dbReference type="InterPro" id="IPR025734">
    <property type="entry name" value="EspG"/>
</dbReference>
<comment type="subcellular location">
    <subcellularLocation>
        <location evidence="1">Cytoplasm</location>
    </subcellularLocation>
</comment>
<comment type="similarity">
    <text evidence="2">Belongs to the EspG family.</text>
</comment>
<keyword evidence="3" id="KW-0963">Cytoplasm</keyword>
<keyword evidence="4" id="KW-0143">Chaperone</keyword>
<sequence>MSSVIDVDRLEFVVLAEQAGINRVPLVASFSHYGTAVQDVGREFEQAERRCRQRGLLDRVGRVSDEAGNLLGLYPHTAVEYDLRFSAERGTELRAAVSRAGDVAMRTVVVGDRIHLAAVRAADMIPALVSVLPEVAPARMRPVGIDLAAMRAAMAQADAEDQRAVETALRSHGVDTREYRKITRLLDGPKFGAGEVGVTIWGRNRKEHRGEQTVQVFDLEAGRVAVYNSSGHRMLAGADIGTFNRLLGEITTHTRSNIEQ</sequence>
<accession>A0AAE3ZEF8</accession>
<evidence type="ECO:0000256" key="1">
    <source>
        <dbReference type="ARBA" id="ARBA00004496"/>
    </source>
</evidence>
<proteinExistence type="inferred from homology"/>
<comment type="caution">
    <text evidence="5">The sequence shown here is derived from an EMBL/GenBank/DDBJ whole genome shotgun (WGS) entry which is preliminary data.</text>
</comment>
<dbReference type="RefSeq" id="WP_310272100.1">
    <property type="nucleotide sequence ID" value="NZ_JAVDXW010000001.1"/>
</dbReference>
<dbReference type="Pfam" id="PF14011">
    <property type="entry name" value="ESX-1_EspG"/>
    <property type="match status" value="1"/>
</dbReference>
<evidence type="ECO:0000256" key="2">
    <source>
        <dbReference type="ARBA" id="ARBA00006411"/>
    </source>
</evidence>
<evidence type="ECO:0000313" key="6">
    <source>
        <dbReference type="Proteomes" id="UP001180845"/>
    </source>
</evidence>
<evidence type="ECO:0000256" key="3">
    <source>
        <dbReference type="ARBA" id="ARBA00022490"/>
    </source>
</evidence>
<dbReference type="Proteomes" id="UP001180845">
    <property type="component" value="Unassembled WGS sequence"/>
</dbReference>
<keyword evidence="6" id="KW-1185">Reference proteome</keyword>
<name>A0AAE3ZEF8_9ACTN</name>